<evidence type="ECO:0000313" key="1">
    <source>
        <dbReference type="EMBL" id="MPC39751.1"/>
    </source>
</evidence>
<gene>
    <name evidence="1" type="ORF">E2C01_033299</name>
</gene>
<dbReference type="Proteomes" id="UP000324222">
    <property type="component" value="Unassembled WGS sequence"/>
</dbReference>
<evidence type="ECO:0000313" key="2">
    <source>
        <dbReference type="Proteomes" id="UP000324222"/>
    </source>
</evidence>
<reference evidence="1 2" key="1">
    <citation type="submission" date="2019-05" db="EMBL/GenBank/DDBJ databases">
        <title>Another draft genome of Portunus trituberculatus and its Hox gene families provides insights of decapod evolution.</title>
        <authorList>
            <person name="Jeong J.-H."/>
            <person name="Song I."/>
            <person name="Kim S."/>
            <person name="Choi T."/>
            <person name="Kim D."/>
            <person name="Ryu S."/>
            <person name="Kim W."/>
        </authorList>
    </citation>
    <scope>NUCLEOTIDE SEQUENCE [LARGE SCALE GENOMIC DNA]</scope>
    <source>
        <tissue evidence="1">Muscle</tissue>
    </source>
</reference>
<organism evidence="1 2">
    <name type="scientific">Portunus trituberculatus</name>
    <name type="common">Swimming crab</name>
    <name type="synonym">Neptunus trituberculatus</name>
    <dbReference type="NCBI Taxonomy" id="210409"/>
    <lineage>
        <taxon>Eukaryota</taxon>
        <taxon>Metazoa</taxon>
        <taxon>Ecdysozoa</taxon>
        <taxon>Arthropoda</taxon>
        <taxon>Crustacea</taxon>
        <taxon>Multicrustacea</taxon>
        <taxon>Malacostraca</taxon>
        <taxon>Eumalacostraca</taxon>
        <taxon>Eucarida</taxon>
        <taxon>Decapoda</taxon>
        <taxon>Pleocyemata</taxon>
        <taxon>Brachyura</taxon>
        <taxon>Eubrachyura</taxon>
        <taxon>Portunoidea</taxon>
        <taxon>Portunidae</taxon>
        <taxon>Portuninae</taxon>
        <taxon>Portunus</taxon>
    </lineage>
</organism>
<accession>A0A5B7EYC4</accession>
<proteinExistence type="predicted"/>
<dbReference type="EMBL" id="VSRR010004465">
    <property type="protein sequence ID" value="MPC39751.1"/>
    <property type="molecule type" value="Genomic_DNA"/>
</dbReference>
<sequence>MESEGVPAGVQHSSLQGIGGLEVVLLAASGDHGGLVSGDGGVQYLCHYLDWERTFNLEHTCLTNPEKCALSCKFLEKEGMKMRRS</sequence>
<comment type="caution">
    <text evidence="1">The sequence shown here is derived from an EMBL/GenBank/DDBJ whole genome shotgun (WGS) entry which is preliminary data.</text>
</comment>
<protein>
    <submittedName>
        <fullName evidence="1">Uncharacterized protein</fullName>
    </submittedName>
</protein>
<keyword evidence="2" id="KW-1185">Reference proteome</keyword>
<dbReference type="AlphaFoldDB" id="A0A5B7EYC4"/>
<name>A0A5B7EYC4_PORTR</name>